<accession>A0AC35F2C6</accession>
<dbReference type="WBParaSite" id="PS1159_v2.g1241.t1">
    <property type="protein sequence ID" value="PS1159_v2.g1241.t1"/>
    <property type="gene ID" value="PS1159_v2.g1241"/>
</dbReference>
<protein>
    <submittedName>
        <fullName evidence="2">Uncharacterized protein</fullName>
    </submittedName>
</protein>
<proteinExistence type="predicted"/>
<evidence type="ECO:0000313" key="1">
    <source>
        <dbReference type="Proteomes" id="UP000887580"/>
    </source>
</evidence>
<sequence>MAVPKDVEPVKADDSSKNDSSKQKSKQKDKKEDRNEMTEEDRKLKEDLELLVTRLGESNTE</sequence>
<dbReference type="Proteomes" id="UP000887580">
    <property type="component" value="Unplaced"/>
</dbReference>
<reference evidence="2" key="1">
    <citation type="submission" date="2022-11" db="UniProtKB">
        <authorList>
            <consortium name="WormBaseParasite"/>
        </authorList>
    </citation>
    <scope>IDENTIFICATION</scope>
</reference>
<organism evidence="1 2">
    <name type="scientific">Panagrolaimus sp. PS1159</name>
    <dbReference type="NCBI Taxonomy" id="55785"/>
    <lineage>
        <taxon>Eukaryota</taxon>
        <taxon>Metazoa</taxon>
        <taxon>Ecdysozoa</taxon>
        <taxon>Nematoda</taxon>
        <taxon>Chromadorea</taxon>
        <taxon>Rhabditida</taxon>
        <taxon>Tylenchina</taxon>
        <taxon>Panagrolaimomorpha</taxon>
        <taxon>Panagrolaimoidea</taxon>
        <taxon>Panagrolaimidae</taxon>
        <taxon>Panagrolaimus</taxon>
    </lineage>
</organism>
<name>A0AC35F2C6_9BILA</name>
<evidence type="ECO:0000313" key="2">
    <source>
        <dbReference type="WBParaSite" id="PS1159_v2.g1241.t1"/>
    </source>
</evidence>